<dbReference type="EMBL" id="JADZLT010000040">
    <property type="protein sequence ID" value="MBH0236924.1"/>
    <property type="molecule type" value="Genomic_DNA"/>
</dbReference>
<organism evidence="2 3">
    <name type="scientific">Methylobrevis albus</name>
    <dbReference type="NCBI Taxonomy" id="2793297"/>
    <lineage>
        <taxon>Bacteria</taxon>
        <taxon>Pseudomonadati</taxon>
        <taxon>Pseudomonadota</taxon>
        <taxon>Alphaproteobacteria</taxon>
        <taxon>Hyphomicrobiales</taxon>
        <taxon>Pleomorphomonadaceae</taxon>
        <taxon>Methylobrevis</taxon>
    </lineage>
</organism>
<comment type="caution">
    <text evidence="2">The sequence shown here is derived from an EMBL/GenBank/DDBJ whole genome shotgun (WGS) entry which is preliminary data.</text>
</comment>
<name>A0A931I065_9HYPH</name>
<feature type="transmembrane region" description="Helical" evidence="1">
    <location>
        <begin position="278"/>
        <end position="298"/>
    </location>
</feature>
<dbReference type="AlphaFoldDB" id="A0A931I065"/>
<evidence type="ECO:0000313" key="3">
    <source>
        <dbReference type="Proteomes" id="UP000631694"/>
    </source>
</evidence>
<feature type="transmembrane region" description="Helical" evidence="1">
    <location>
        <begin position="133"/>
        <end position="151"/>
    </location>
</feature>
<feature type="transmembrane region" description="Helical" evidence="1">
    <location>
        <begin position="189"/>
        <end position="209"/>
    </location>
</feature>
<protein>
    <submittedName>
        <fullName evidence="2">Phosphatase PAP2/dual specificity phosphatase family protein</fullName>
    </submittedName>
</protein>
<accession>A0A931I065</accession>
<dbReference type="SUPFAM" id="SSF52799">
    <property type="entry name" value="(Phosphotyrosine protein) phosphatases II"/>
    <property type="match status" value="1"/>
</dbReference>
<dbReference type="RefSeq" id="WP_197310011.1">
    <property type="nucleotide sequence ID" value="NZ_JADZLT010000040.1"/>
</dbReference>
<dbReference type="CDD" id="cd03386">
    <property type="entry name" value="PAP2_Aur1_like"/>
    <property type="match status" value="1"/>
</dbReference>
<reference evidence="2" key="1">
    <citation type="submission" date="2020-12" db="EMBL/GenBank/DDBJ databases">
        <title>Methylobrevis albus sp. nov., isolated from fresh water lack sediment.</title>
        <authorList>
            <person name="Zou Q."/>
        </authorList>
    </citation>
    <scope>NUCLEOTIDE SEQUENCE</scope>
    <source>
        <strain evidence="2">L22</strain>
    </source>
</reference>
<feature type="transmembrane region" description="Helical" evidence="1">
    <location>
        <begin position="53"/>
        <end position="76"/>
    </location>
</feature>
<dbReference type="Proteomes" id="UP000631694">
    <property type="component" value="Unassembled WGS sequence"/>
</dbReference>
<keyword evidence="3" id="KW-1185">Reference proteome</keyword>
<dbReference type="Gene3D" id="3.90.190.10">
    <property type="entry name" value="Protein tyrosine phosphatase superfamily"/>
    <property type="match status" value="1"/>
</dbReference>
<gene>
    <name evidence="2" type="ORF">I5731_03730</name>
</gene>
<dbReference type="InterPro" id="IPR029021">
    <property type="entry name" value="Prot-tyrosine_phosphatase-like"/>
</dbReference>
<evidence type="ECO:0000313" key="2">
    <source>
        <dbReference type="EMBL" id="MBH0236924.1"/>
    </source>
</evidence>
<feature type="transmembrane region" description="Helical" evidence="1">
    <location>
        <begin position="245"/>
        <end position="266"/>
    </location>
</feature>
<proteinExistence type="predicted"/>
<dbReference type="PANTHER" id="PTHR47216">
    <property type="match status" value="1"/>
</dbReference>
<feature type="transmembrane region" description="Helical" evidence="1">
    <location>
        <begin position="163"/>
        <end position="183"/>
    </location>
</feature>
<evidence type="ECO:0000256" key="1">
    <source>
        <dbReference type="SAM" id="Phobius"/>
    </source>
</evidence>
<feature type="transmembrane region" description="Helical" evidence="1">
    <location>
        <begin position="221"/>
        <end position="239"/>
    </location>
</feature>
<dbReference type="PANTHER" id="PTHR47216:SF4">
    <property type="entry name" value="OS01G0859400 PROTEIN"/>
    <property type="match status" value="1"/>
</dbReference>
<keyword evidence="1" id="KW-0812">Transmembrane</keyword>
<sequence length="442" mass="47507">MASAPGGRPFARAAAWLAVLAPFFYLSYGAANWLAAQRMGVPVVVFGWERHIPFIAWTIIPYWSVNLFYGASLFVARTRAELDTHGRRLLTAQVIAVACFLVAPLRFSFEKPDTGGGLPGFLFDALAGFDKPFNQAPSLHIALLVILWVLYARHLPRWLRPLLHVWFALIGVSVLTTYQHHFIDVPTGALLGLACLWIWPDAAPSPFAAAALTSDPRRHVLALRYLAGAALFAALGLALGGAGLWLFWPAVALGLVAANYAYFGPAGFQKRADGRMSLAARLLLAPYILAAFANSRLWTRRAPRPVAVSDGVYIGRFPARSDRSPVWQQPFVAIVDLAAELPAVRGAPVVAVPALDLVMPPPRLLRDAAIAIERVRAAGRGPVLVCCALGFSRSAAAAATWLVRTGRVADAHAAVKLLAAAGARVVLCDDTLIAVEEAARLP</sequence>
<keyword evidence="1" id="KW-0472">Membrane</keyword>
<keyword evidence="1" id="KW-1133">Transmembrane helix</keyword>
<feature type="transmembrane region" description="Helical" evidence="1">
    <location>
        <begin position="88"/>
        <end position="109"/>
    </location>
</feature>